<feature type="compositionally biased region" description="Basic and acidic residues" evidence="4">
    <location>
        <begin position="179"/>
        <end position="192"/>
    </location>
</feature>
<accession>A0AB34KGI5</accession>
<dbReference type="InterPro" id="IPR021622">
    <property type="entry name" value="Afadin/alpha-actinin-bd"/>
</dbReference>
<keyword evidence="2 3" id="KW-0175">Coiled coil</keyword>
<sequence>MDSESLRTASTYLNNLLLARGLLRNGASIDFVKPSRESRAQIINLVHDLVLRSDRDKERNEQLSFSVRQVRAEDTRKNGEIERLKTKGEEKAREAVQAQNAERLAREDARKVERNVKGLQEQVGRLKASLAQVRTQCANDVKKRDLELARLKAHLQDQRRGNRAGVVAPSMTISGGRRQQRESEGREVGDPEYSLKQETTEFLTQLSQGLSDENDGLIGLLREALGTMKDLLGLPANTQGMPDSAIGSRGSNDEFVDGKQNDLVHALPTSYETLATELDNTLEHLKRILTNPNFVSVEEVEVRDDEIIRLRQGWEHMEKRWKDVLAMMDGWRRRMDTGETLRLEDLQKGMGLCSPIRDEQAGYGAYDEEPDQSFVEGEVSEIPLPDDSDDIEDVSMMLEAPKLTGSLGSTSASKRKRDLLEPPATFDLRPPGTAQKSPGKKTSLDTARLQGTKQPHDIEETSEAQDLSEQPAEVQMTLNEKLDAVAQEAAAVQAAREAHRQAGSKDIAPQLDGANDADELQDDDTLGQIFSPVRKTKIRGRAKRRKSTLSREELAELLVAGEEE</sequence>
<evidence type="ECO:0000256" key="2">
    <source>
        <dbReference type="ARBA" id="ARBA00023054"/>
    </source>
</evidence>
<evidence type="ECO:0000313" key="6">
    <source>
        <dbReference type="Proteomes" id="UP000803884"/>
    </source>
</evidence>
<gene>
    <name evidence="5" type="ORF">WHR41_08390</name>
</gene>
<dbReference type="Pfam" id="PF11559">
    <property type="entry name" value="ADIP"/>
    <property type="match status" value="1"/>
</dbReference>
<evidence type="ECO:0000313" key="5">
    <source>
        <dbReference type="EMBL" id="KAL1582907.1"/>
    </source>
</evidence>
<organism evidence="5 6">
    <name type="scientific">Cladosporium halotolerans</name>
    <dbReference type="NCBI Taxonomy" id="1052096"/>
    <lineage>
        <taxon>Eukaryota</taxon>
        <taxon>Fungi</taxon>
        <taxon>Dikarya</taxon>
        <taxon>Ascomycota</taxon>
        <taxon>Pezizomycotina</taxon>
        <taxon>Dothideomycetes</taxon>
        <taxon>Dothideomycetidae</taxon>
        <taxon>Cladosporiales</taxon>
        <taxon>Cladosporiaceae</taxon>
        <taxon>Cladosporium</taxon>
    </lineage>
</organism>
<dbReference type="RefSeq" id="XP_069226014.1">
    <property type="nucleotide sequence ID" value="XM_069376994.1"/>
</dbReference>
<feature type="region of interest" description="Disordered" evidence="4">
    <location>
        <begin position="493"/>
        <end position="528"/>
    </location>
</feature>
<feature type="compositionally biased region" description="Acidic residues" evidence="4">
    <location>
        <begin position="515"/>
        <end position="525"/>
    </location>
</feature>
<comment type="caution">
    <text evidence="5">The sequence shown here is derived from an EMBL/GenBank/DDBJ whole genome shotgun (WGS) entry which is preliminary data.</text>
</comment>
<evidence type="ECO:0008006" key="7">
    <source>
        <dbReference type="Google" id="ProtNLM"/>
    </source>
</evidence>
<evidence type="ECO:0000256" key="3">
    <source>
        <dbReference type="SAM" id="Coils"/>
    </source>
</evidence>
<protein>
    <recommendedName>
        <fullName evidence="7">Afadin and alpha-actinin-binding-domain-containing protein</fullName>
    </recommendedName>
</protein>
<feature type="coiled-coil region" evidence="3">
    <location>
        <begin position="81"/>
        <end position="136"/>
    </location>
</feature>
<dbReference type="GeneID" id="96009832"/>
<evidence type="ECO:0000256" key="1">
    <source>
        <dbReference type="ARBA" id="ARBA00009291"/>
    </source>
</evidence>
<evidence type="ECO:0000256" key="4">
    <source>
        <dbReference type="SAM" id="MobiDB-lite"/>
    </source>
</evidence>
<name>A0AB34KGI5_9PEZI</name>
<feature type="region of interest" description="Disordered" evidence="4">
    <location>
        <begin position="400"/>
        <end position="473"/>
    </location>
</feature>
<reference evidence="5 6" key="1">
    <citation type="journal article" date="2020" name="Microbiol. Resour. Announc.">
        <title>Draft Genome Sequence of a Cladosporium Species Isolated from the Mesophotic Ascidian Didemnum maculosum.</title>
        <authorList>
            <person name="Gioti A."/>
            <person name="Siaperas R."/>
            <person name="Nikolaivits E."/>
            <person name="Le Goff G."/>
            <person name="Ouazzani J."/>
            <person name="Kotoulas G."/>
            <person name="Topakas E."/>
        </authorList>
    </citation>
    <scope>NUCLEOTIDE SEQUENCE [LARGE SCALE GENOMIC DNA]</scope>
    <source>
        <strain evidence="5 6">TM138-S3</strain>
    </source>
</reference>
<comment type="similarity">
    <text evidence="1">Belongs to the ADIP family.</text>
</comment>
<keyword evidence="6" id="KW-1185">Reference proteome</keyword>
<dbReference type="AlphaFoldDB" id="A0AB34KGI5"/>
<dbReference type="EMBL" id="JAAQHG020000042">
    <property type="protein sequence ID" value="KAL1582907.1"/>
    <property type="molecule type" value="Genomic_DNA"/>
</dbReference>
<feature type="region of interest" description="Disordered" evidence="4">
    <location>
        <begin position="160"/>
        <end position="192"/>
    </location>
</feature>
<dbReference type="Proteomes" id="UP000803884">
    <property type="component" value="Unassembled WGS sequence"/>
</dbReference>
<proteinExistence type="inferred from homology"/>